<protein>
    <submittedName>
        <fullName evidence="3">NAD-dependent epimerase/dehydratase family protein</fullName>
    </submittedName>
</protein>
<evidence type="ECO:0000259" key="2">
    <source>
        <dbReference type="Pfam" id="PF01370"/>
    </source>
</evidence>
<organism evidence="3 4">
    <name type="scientific">Staphylococcus lugdunensis</name>
    <dbReference type="NCBI Taxonomy" id="28035"/>
    <lineage>
        <taxon>Bacteria</taxon>
        <taxon>Bacillati</taxon>
        <taxon>Bacillota</taxon>
        <taxon>Bacilli</taxon>
        <taxon>Bacillales</taxon>
        <taxon>Staphylococcaceae</taxon>
        <taxon>Staphylococcus</taxon>
    </lineage>
</organism>
<dbReference type="Gene3D" id="3.40.50.720">
    <property type="entry name" value="NAD(P)-binding Rossmann-like Domain"/>
    <property type="match status" value="1"/>
</dbReference>
<dbReference type="GeneID" id="58091148"/>
<dbReference type="PANTHER" id="PTHR43000">
    <property type="entry name" value="DTDP-D-GLUCOSE 4,6-DEHYDRATASE-RELATED"/>
    <property type="match status" value="1"/>
</dbReference>
<dbReference type="EMBL" id="SCHB01000001">
    <property type="protein sequence ID" value="TBW73606.1"/>
    <property type="molecule type" value="Genomic_DNA"/>
</dbReference>
<reference evidence="3 4" key="1">
    <citation type="journal article" date="2019" name="Sci. Transl. Med.">
        <title>Quorum sensing between bacterial species on the skin protects against epidermal injury in atopic dermatitis.</title>
        <authorList>
            <person name="Williams M.R."/>
        </authorList>
    </citation>
    <scope>NUCLEOTIDE SEQUENCE [LARGE SCALE GENOMIC DNA]</scope>
    <source>
        <strain evidence="3 4">E7</strain>
    </source>
</reference>
<dbReference type="Pfam" id="PF01370">
    <property type="entry name" value="Epimerase"/>
    <property type="match status" value="1"/>
</dbReference>
<evidence type="ECO:0000256" key="1">
    <source>
        <dbReference type="ARBA" id="ARBA00007637"/>
    </source>
</evidence>
<name>A0A4Q9WDV0_STALU</name>
<proteinExistence type="inferred from homology"/>
<gene>
    <name evidence="3" type="ORF">EQ812_02030</name>
</gene>
<comment type="similarity">
    <text evidence="1">Belongs to the NAD(P)-dependent epimerase/dehydratase family.</text>
</comment>
<dbReference type="SUPFAM" id="SSF51735">
    <property type="entry name" value="NAD(P)-binding Rossmann-fold domains"/>
    <property type="match status" value="1"/>
</dbReference>
<dbReference type="RefSeq" id="WP_002492548.1">
    <property type="nucleotide sequence ID" value="NZ_AP021848.1"/>
</dbReference>
<accession>A0A4Q9WDV0</accession>
<evidence type="ECO:0000313" key="3">
    <source>
        <dbReference type="EMBL" id="TBW73606.1"/>
    </source>
</evidence>
<dbReference type="AlphaFoldDB" id="A0A4Q9WDV0"/>
<dbReference type="InterPro" id="IPR036291">
    <property type="entry name" value="NAD(P)-bd_dom_sf"/>
</dbReference>
<dbReference type="InterPro" id="IPR001509">
    <property type="entry name" value="Epimerase_deHydtase"/>
</dbReference>
<sequence length="312" mass="35157">MKALITGGAGFIGSHVAEKFSKEGIEVFVIDNLSSGFLDNIPFIDKEHIFIKDVTDFNFVTELIKVYQFDYVIHLAAMVSVVETVEKPIESNQVNIDSTINLLEACRKWNSNLKKFIFASSAAVYGDLPELPKSVSQSYICPLSPYAIQKFSGEQYVKIYNSLYNVPTSCLRFFNIYGPKQNPTSDYSGVLSILNNKFSHNQTFTFYGDGKQTRDFVYIDDLVAALWMVLNHSCTNGLIYNVGTGHQTTLKDVFKAFENSYGYSIPVRYEPPRVGDIKHSLADIKPLQQLGYTPQYTISTGIAAYLDYNKQH</sequence>
<comment type="caution">
    <text evidence="3">The sequence shown here is derived from an EMBL/GenBank/DDBJ whole genome shotgun (WGS) entry which is preliminary data.</text>
</comment>
<dbReference type="Proteomes" id="UP000293637">
    <property type="component" value="Unassembled WGS sequence"/>
</dbReference>
<feature type="domain" description="NAD-dependent epimerase/dehydratase" evidence="2">
    <location>
        <begin position="3"/>
        <end position="243"/>
    </location>
</feature>
<evidence type="ECO:0000313" key="4">
    <source>
        <dbReference type="Proteomes" id="UP000293637"/>
    </source>
</evidence>